<dbReference type="InterPro" id="IPR016161">
    <property type="entry name" value="Ald_DH/histidinol_DH"/>
</dbReference>
<dbReference type="PROSITE" id="PS00070">
    <property type="entry name" value="ALDEHYDE_DEHYDR_CYS"/>
    <property type="match status" value="1"/>
</dbReference>
<dbReference type="SUPFAM" id="SSF47336">
    <property type="entry name" value="ACP-like"/>
    <property type="match status" value="1"/>
</dbReference>
<dbReference type="PANTHER" id="PTHR11699">
    <property type="entry name" value="ALDEHYDE DEHYDROGENASE-RELATED"/>
    <property type="match status" value="1"/>
</dbReference>
<gene>
    <name evidence="13" type="primary">Necator_chrIV.g14350</name>
    <name evidence="13" type="ORF">RB195_001056</name>
</gene>
<keyword evidence="5 9" id="KW-0554">One-carbon metabolism</keyword>
<reference evidence="13 14" key="1">
    <citation type="submission" date="2023-08" db="EMBL/GenBank/DDBJ databases">
        <title>A Necator americanus chromosomal reference genome.</title>
        <authorList>
            <person name="Ilik V."/>
            <person name="Petrzelkova K.J."/>
            <person name="Pardy F."/>
            <person name="Fuh T."/>
            <person name="Niatou-Singa F.S."/>
            <person name="Gouil Q."/>
            <person name="Baker L."/>
            <person name="Ritchie M.E."/>
            <person name="Jex A.R."/>
            <person name="Gazzola D."/>
            <person name="Li H."/>
            <person name="Toshio Fujiwara R."/>
            <person name="Zhan B."/>
            <person name="Aroian R.V."/>
            <person name="Pafco B."/>
            <person name="Schwarz E.M."/>
        </authorList>
    </citation>
    <scope>NUCLEOTIDE SEQUENCE [LARGE SCALE GENOMIC DNA]</scope>
    <source>
        <strain evidence="13 14">Aroian</strain>
        <tissue evidence="13">Whole animal</tissue>
    </source>
</reference>
<name>A0ABR1DCI5_NECAM</name>
<dbReference type="Gene3D" id="3.40.50.170">
    <property type="entry name" value="Formyl transferase, N-terminal domain"/>
    <property type="match status" value="1"/>
</dbReference>
<feature type="active site" evidence="10">
    <location>
        <position position="691"/>
    </location>
</feature>
<dbReference type="SUPFAM" id="SSF50486">
    <property type="entry name" value="FMT C-terminal domain-like"/>
    <property type="match status" value="1"/>
</dbReference>
<evidence type="ECO:0000256" key="3">
    <source>
        <dbReference type="ARBA" id="ARBA00022450"/>
    </source>
</evidence>
<dbReference type="InterPro" id="IPR037022">
    <property type="entry name" value="Formyl_trans_C_sf"/>
</dbReference>
<dbReference type="PROSITE" id="PS00687">
    <property type="entry name" value="ALDEHYDE_DEHYDR_GLU"/>
    <property type="match status" value="1"/>
</dbReference>
<comment type="similarity">
    <text evidence="2 9">In the N-terminal section; belongs to the GART family.</text>
</comment>
<evidence type="ECO:0000256" key="4">
    <source>
        <dbReference type="ARBA" id="ARBA00022553"/>
    </source>
</evidence>
<keyword evidence="4" id="KW-0597">Phosphoprotein</keyword>
<keyword evidence="6 9" id="KW-0521">NADP</keyword>
<dbReference type="InterPro" id="IPR011407">
    <property type="entry name" value="10_FTHF_DH"/>
</dbReference>
<keyword evidence="7 9" id="KW-0560">Oxidoreductase</keyword>
<sequence length="920" mass="101200">MSLARISRTVSRVMRIAIIGQSAFGVDVYKALRDDGHEIVAVFTIPDKNGREDLLALEAAKDGVPVQKPARWRKKVADGKFEVLPDMLKLYLSYKAELNVLPFCTQFIPMEVIEAPKHKSIIYHPSILPKHRGASAINWTLIDGDKEAGLTIFWADDGLDTGPILLQKTCRVEENDTLNSLYKRFLYPAGVEAMAEAVELIAAGKAPRIVQPTEGASYEPYITSKPELAEIDWSKTQQQLHNFIRGNDKVPGAWGTLNGEKVTMFGSKLWREPVPPPEAREIEVPEIPGGKVYAHEGGLLLPGSDGKWVSVDTVKVGSKTISAHKYGLAEEKGEKLVLTPEETKIVEEVKKIWGAILKMPIEDDTDFFESGGTSADVTRLVEEIKFVTKVELDNTDIYMGPKFEENAEAVIRKMRGGDKITIEYDPIIMNVNNMELKFPHELFIDGKFQPSSSGRLFDTINPNDESVICKVSKADVNDVNKAVAAAKAAFEKGEWRKMSARERGKRLYKLADLMEEHKEELATLESLDSGAVYTLALKTHVGMSIDVWRYMAGWCDKIEGSTIPISNARPNFNLTITKREPIGVVGLITPWNYPLMMLSWKMSACLAAGNTVVIKPAQVTPLTALKFAELSVLAGIPNGVINVLTGSGSEAGQALADHPDVRKIGFTGSTEIGAQVMASCARSNIKKVSLELGGKSPLIIFADCDIDRAVKQTCNAVFFNKGENCIAAGRIFVANSIHDKFLRKLVAETKKYVIGDPLDRSTAHGPQNHKAHLDKLVEYVKKSVEGGAKLVLGGERLPRPGLFFPPTILAEVEDNNFAAIEESFGPIMCVSRFDDDDIDGLIKRANKTEYGLAAGVFSKDVSKVLRVSDRLQAGTVFVNTYQKTDVAAPFGGFKQSGFGKDLGQEALNEYLQTKTITFEY</sequence>
<dbReference type="CDD" id="cd08703">
    <property type="entry name" value="FDH_Hydrolase_C"/>
    <property type="match status" value="1"/>
</dbReference>
<dbReference type="InterPro" id="IPR009081">
    <property type="entry name" value="PP-bd_ACP"/>
</dbReference>
<evidence type="ECO:0000256" key="5">
    <source>
        <dbReference type="ARBA" id="ARBA00022563"/>
    </source>
</evidence>
<dbReference type="InterPro" id="IPR016163">
    <property type="entry name" value="Ald_DH_C"/>
</dbReference>
<dbReference type="Gene3D" id="3.10.25.10">
    <property type="entry name" value="Formyl transferase, C-terminal domain"/>
    <property type="match status" value="1"/>
</dbReference>
<dbReference type="Pfam" id="PF00550">
    <property type="entry name" value="PP-binding"/>
    <property type="match status" value="1"/>
</dbReference>
<evidence type="ECO:0000256" key="7">
    <source>
        <dbReference type="ARBA" id="ARBA00023002"/>
    </source>
</evidence>
<dbReference type="SUPFAM" id="SSF53328">
    <property type="entry name" value="Formyltransferase"/>
    <property type="match status" value="1"/>
</dbReference>
<dbReference type="InterPro" id="IPR002376">
    <property type="entry name" value="Formyl_transf_N"/>
</dbReference>
<dbReference type="PIRSF" id="PIRSF036489">
    <property type="entry name" value="10-FTHFDH"/>
    <property type="match status" value="1"/>
</dbReference>
<protein>
    <recommendedName>
        <fullName evidence="9">10-formyltetrahydrofolate dehydrogenase</fullName>
        <ecNumber evidence="9">1.5.1.6</ecNumber>
    </recommendedName>
</protein>
<comment type="catalytic activity">
    <reaction evidence="8">
        <text>(6R)-10-formyltetrahydrofolate + NADP(+) + H2O = (6S)-5,6,7,8-tetrahydrofolate + CO2 + NADPH + H(+)</text>
        <dbReference type="Rhea" id="RHEA:10180"/>
        <dbReference type="ChEBI" id="CHEBI:15377"/>
        <dbReference type="ChEBI" id="CHEBI:15378"/>
        <dbReference type="ChEBI" id="CHEBI:16526"/>
        <dbReference type="ChEBI" id="CHEBI:57453"/>
        <dbReference type="ChEBI" id="CHEBI:57783"/>
        <dbReference type="ChEBI" id="CHEBI:58349"/>
        <dbReference type="ChEBI" id="CHEBI:195366"/>
        <dbReference type="EC" id="1.5.1.6"/>
    </reaction>
    <physiologicalReaction direction="left-to-right" evidence="8">
        <dbReference type="Rhea" id="RHEA:10181"/>
    </physiologicalReaction>
</comment>
<accession>A0ABR1DCI5</accession>
<comment type="similarity">
    <text evidence="11">Belongs to the aldehyde dehydrogenase family.</text>
</comment>
<dbReference type="Gene3D" id="1.10.1200.10">
    <property type="entry name" value="ACP-like"/>
    <property type="match status" value="1"/>
</dbReference>
<feature type="domain" description="Carrier" evidence="12">
    <location>
        <begin position="340"/>
        <end position="414"/>
    </location>
</feature>
<evidence type="ECO:0000256" key="2">
    <source>
        <dbReference type="ARBA" id="ARBA00010978"/>
    </source>
</evidence>
<dbReference type="Pfam" id="PF00171">
    <property type="entry name" value="Aldedh"/>
    <property type="match status" value="1"/>
</dbReference>
<keyword evidence="14" id="KW-1185">Reference proteome</keyword>
<dbReference type="PROSITE" id="PS00373">
    <property type="entry name" value="GART"/>
    <property type="match status" value="1"/>
</dbReference>
<evidence type="ECO:0000256" key="10">
    <source>
        <dbReference type="PROSITE-ProRule" id="PRU10007"/>
    </source>
</evidence>
<dbReference type="InterPro" id="IPR016160">
    <property type="entry name" value="Ald_DH_CS_CYS"/>
</dbReference>
<dbReference type="Gene3D" id="3.40.605.10">
    <property type="entry name" value="Aldehyde Dehydrogenase, Chain A, domain 1"/>
    <property type="match status" value="1"/>
</dbReference>
<keyword evidence="3" id="KW-0596">Phosphopantetheine</keyword>
<dbReference type="InterPro" id="IPR001555">
    <property type="entry name" value="GART_AS"/>
</dbReference>
<comment type="similarity">
    <text evidence="1 9">In the C-terminal section; belongs to the aldehyde dehydrogenase family. ALDH1L subfamily.</text>
</comment>
<evidence type="ECO:0000313" key="13">
    <source>
        <dbReference type="EMBL" id="KAK6748202.1"/>
    </source>
</evidence>
<evidence type="ECO:0000313" key="14">
    <source>
        <dbReference type="Proteomes" id="UP001303046"/>
    </source>
</evidence>
<proteinExistence type="inferred from homology"/>
<dbReference type="InterPro" id="IPR005793">
    <property type="entry name" value="Formyl_trans_C"/>
</dbReference>
<dbReference type="InterPro" id="IPR011034">
    <property type="entry name" value="Formyl_transferase-like_C_sf"/>
</dbReference>
<dbReference type="InterPro" id="IPR029510">
    <property type="entry name" value="Ald_DH_CS_GLU"/>
</dbReference>
<dbReference type="Proteomes" id="UP001303046">
    <property type="component" value="Unassembled WGS sequence"/>
</dbReference>
<comment type="caution">
    <text evidence="13">The sequence shown here is derived from an EMBL/GenBank/DDBJ whole genome shotgun (WGS) entry which is preliminary data.</text>
</comment>
<dbReference type="InterPro" id="IPR036477">
    <property type="entry name" value="Formyl_transf_N_sf"/>
</dbReference>
<evidence type="ECO:0000256" key="8">
    <source>
        <dbReference type="ARBA" id="ARBA00048239"/>
    </source>
</evidence>
<dbReference type="Pfam" id="PF02911">
    <property type="entry name" value="Formyl_trans_C"/>
    <property type="match status" value="1"/>
</dbReference>
<evidence type="ECO:0000256" key="6">
    <source>
        <dbReference type="ARBA" id="ARBA00022857"/>
    </source>
</evidence>
<dbReference type="Pfam" id="PF00551">
    <property type="entry name" value="Formyl_trans_N"/>
    <property type="match status" value="1"/>
</dbReference>
<organism evidence="13 14">
    <name type="scientific">Necator americanus</name>
    <name type="common">Human hookworm</name>
    <dbReference type="NCBI Taxonomy" id="51031"/>
    <lineage>
        <taxon>Eukaryota</taxon>
        <taxon>Metazoa</taxon>
        <taxon>Ecdysozoa</taxon>
        <taxon>Nematoda</taxon>
        <taxon>Chromadorea</taxon>
        <taxon>Rhabditida</taxon>
        <taxon>Rhabditina</taxon>
        <taxon>Rhabditomorpha</taxon>
        <taxon>Strongyloidea</taxon>
        <taxon>Ancylostomatidae</taxon>
        <taxon>Bunostominae</taxon>
        <taxon>Necator</taxon>
    </lineage>
</organism>
<evidence type="ECO:0000256" key="1">
    <source>
        <dbReference type="ARBA" id="ARBA00007995"/>
    </source>
</evidence>
<dbReference type="PROSITE" id="PS50075">
    <property type="entry name" value="CARRIER"/>
    <property type="match status" value="1"/>
</dbReference>
<dbReference type="InterPro" id="IPR015590">
    <property type="entry name" value="Aldehyde_DH_dom"/>
</dbReference>
<evidence type="ECO:0000259" key="12">
    <source>
        <dbReference type="PROSITE" id="PS50075"/>
    </source>
</evidence>
<evidence type="ECO:0000256" key="9">
    <source>
        <dbReference type="PIRNR" id="PIRNR036489"/>
    </source>
</evidence>
<dbReference type="EC" id="1.5.1.6" evidence="9"/>
<dbReference type="Gene3D" id="3.40.309.10">
    <property type="entry name" value="Aldehyde Dehydrogenase, Chain A, domain 2"/>
    <property type="match status" value="1"/>
</dbReference>
<evidence type="ECO:0000256" key="11">
    <source>
        <dbReference type="RuleBase" id="RU003345"/>
    </source>
</evidence>
<dbReference type="SUPFAM" id="SSF53720">
    <property type="entry name" value="ALDH-like"/>
    <property type="match status" value="1"/>
</dbReference>
<dbReference type="InterPro" id="IPR036736">
    <property type="entry name" value="ACP-like_sf"/>
</dbReference>
<dbReference type="InterPro" id="IPR016162">
    <property type="entry name" value="Ald_DH_N"/>
</dbReference>
<dbReference type="EMBL" id="JAVFWL010000004">
    <property type="protein sequence ID" value="KAK6748202.1"/>
    <property type="molecule type" value="Genomic_DNA"/>
</dbReference>